<evidence type="ECO:0000256" key="3">
    <source>
        <dbReference type="ARBA" id="ARBA00023082"/>
    </source>
</evidence>
<dbReference type="NCBIfam" id="TIGR02937">
    <property type="entry name" value="sigma70-ECF"/>
    <property type="match status" value="1"/>
</dbReference>
<feature type="domain" description="RNA polymerase sigma-70 region 2" evidence="5">
    <location>
        <begin position="19"/>
        <end position="82"/>
    </location>
</feature>
<evidence type="ECO:0000313" key="8">
    <source>
        <dbReference type="Proteomes" id="UP000482155"/>
    </source>
</evidence>
<dbReference type="Gene3D" id="1.10.10.10">
    <property type="entry name" value="Winged helix-like DNA-binding domain superfamily/Winged helix DNA-binding domain"/>
    <property type="match status" value="1"/>
</dbReference>
<dbReference type="GO" id="GO:0003677">
    <property type="term" value="F:DNA binding"/>
    <property type="evidence" value="ECO:0007669"/>
    <property type="project" value="InterPro"/>
</dbReference>
<dbReference type="RefSeq" id="WP_163968798.1">
    <property type="nucleotide sequence ID" value="NZ_JAAIVB010000085.1"/>
</dbReference>
<organism evidence="7 8">
    <name type="scientific">Noviherbaspirillum galbum</name>
    <dbReference type="NCBI Taxonomy" id="2709383"/>
    <lineage>
        <taxon>Bacteria</taxon>
        <taxon>Pseudomonadati</taxon>
        <taxon>Pseudomonadota</taxon>
        <taxon>Betaproteobacteria</taxon>
        <taxon>Burkholderiales</taxon>
        <taxon>Oxalobacteraceae</taxon>
        <taxon>Noviherbaspirillum</taxon>
    </lineage>
</organism>
<evidence type="ECO:0000256" key="2">
    <source>
        <dbReference type="ARBA" id="ARBA00023015"/>
    </source>
</evidence>
<dbReference type="CDD" id="cd06171">
    <property type="entry name" value="Sigma70_r4"/>
    <property type="match status" value="1"/>
</dbReference>
<keyword evidence="2" id="KW-0805">Transcription regulation</keyword>
<dbReference type="AlphaFoldDB" id="A0A6B3SYJ4"/>
<dbReference type="SUPFAM" id="SSF88659">
    <property type="entry name" value="Sigma3 and sigma4 domains of RNA polymerase sigma factors"/>
    <property type="match status" value="1"/>
</dbReference>
<accession>A0A6B3SYJ4</accession>
<evidence type="ECO:0000313" key="7">
    <source>
        <dbReference type="EMBL" id="NEX64885.1"/>
    </source>
</evidence>
<dbReference type="Pfam" id="PF04542">
    <property type="entry name" value="Sigma70_r2"/>
    <property type="match status" value="1"/>
</dbReference>
<dbReference type="PANTHER" id="PTHR43133:SF25">
    <property type="entry name" value="RNA POLYMERASE SIGMA FACTOR RFAY-RELATED"/>
    <property type="match status" value="1"/>
</dbReference>
<evidence type="ECO:0000259" key="5">
    <source>
        <dbReference type="Pfam" id="PF04542"/>
    </source>
</evidence>
<dbReference type="Pfam" id="PF08281">
    <property type="entry name" value="Sigma70_r4_2"/>
    <property type="match status" value="1"/>
</dbReference>
<evidence type="ECO:0000256" key="1">
    <source>
        <dbReference type="ARBA" id="ARBA00010641"/>
    </source>
</evidence>
<evidence type="ECO:0000256" key="4">
    <source>
        <dbReference type="ARBA" id="ARBA00023163"/>
    </source>
</evidence>
<comment type="caution">
    <text evidence="7">The sequence shown here is derived from an EMBL/GenBank/DDBJ whole genome shotgun (WGS) entry which is preliminary data.</text>
</comment>
<dbReference type="SUPFAM" id="SSF88946">
    <property type="entry name" value="Sigma2 domain of RNA polymerase sigma factors"/>
    <property type="match status" value="1"/>
</dbReference>
<dbReference type="InterPro" id="IPR013249">
    <property type="entry name" value="RNA_pol_sigma70_r4_t2"/>
</dbReference>
<dbReference type="GO" id="GO:0016987">
    <property type="term" value="F:sigma factor activity"/>
    <property type="evidence" value="ECO:0007669"/>
    <property type="project" value="UniProtKB-KW"/>
</dbReference>
<evidence type="ECO:0000259" key="6">
    <source>
        <dbReference type="Pfam" id="PF08281"/>
    </source>
</evidence>
<dbReference type="Gene3D" id="1.10.1740.10">
    <property type="match status" value="1"/>
</dbReference>
<comment type="similarity">
    <text evidence="1">Belongs to the sigma-70 factor family. ECF subfamily.</text>
</comment>
<dbReference type="InterPro" id="IPR007627">
    <property type="entry name" value="RNA_pol_sigma70_r2"/>
</dbReference>
<gene>
    <name evidence="7" type="ORF">G3574_27705</name>
</gene>
<dbReference type="GO" id="GO:0006352">
    <property type="term" value="P:DNA-templated transcription initiation"/>
    <property type="evidence" value="ECO:0007669"/>
    <property type="project" value="InterPro"/>
</dbReference>
<name>A0A6B3SYJ4_9BURK</name>
<dbReference type="Proteomes" id="UP000482155">
    <property type="component" value="Unassembled WGS sequence"/>
</dbReference>
<dbReference type="PANTHER" id="PTHR43133">
    <property type="entry name" value="RNA POLYMERASE ECF-TYPE SIGMA FACTO"/>
    <property type="match status" value="1"/>
</dbReference>
<keyword evidence="8" id="KW-1185">Reference proteome</keyword>
<sequence length="186" mass="21284">MSQRFENDDKTREFEAIVLPHLDAAYNLARWLTRNDHDAEDLVQAAFVRAFRFFDGFRGGDARLWLLTIVRHTYFTSLRDDRHEQDNIAFDEELHHAACESDTLGTQGVELPESAMLRSDTRHAVNRALDRLPGTFREVVVLKEMDDLSYKEIAEVTGIPIGTVMSRLARARKLLVAYLKQYASGG</sequence>
<reference evidence="7 8" key="1">
    <citation type="submission" date="2020-02" db="EMBL/GenBank/DDBJ databases">
        <authorList>
            <person name="Kim M.K."/>
        </authorList>
    </citation>
    <scope>NUCLEOTIDE SEQUENCE [LARGE SCALE GENOMIC DNA]</scope>
    <source>
        <strain evidence="7 8">17J57-3</strain>
    </source>
</reference>
<keyword evidence="3" id="KW-0731">Sigma factor</keyword>
<dbReference type="InterPro" id="IPR013324">
    <property type="entry name" value="RNA_pol_sigma_r3/r4-like"/>
</dbReference>
<dbReference type="InterPro" id="IPR039425">
    <property type="entry name" value="RNA_pol_sigma-70-like"/>
</dbReference>
<dbReference type="EMBL" id="JAAIVB010000085">
    <property type="protein sequence ID" value="NEX64885.1"/>
    <property type="molecule type" value="Genomic_DNA"/>
</dbReference>
<protein>
    <submittedName>
        <fullName evidence="7">Sigma-70 family RNA polymerase sigma factor</fullName>
    </submittedName>
</protein>
<dbReference type="InterPro" id="IPR014284">
    <property type="entry name" value="RNA_pol_sigma-70_dom"/>
</dbReference>
<dbReference type="InterPro" id="IPR013325">
    <property type="entry name" value="RNA_pol_sigma_r2"/>
</dbReference>
<keyword evidence="4" id="KW-0804">Transcription</keyword>
<dbReference type="InterPro" id="IPR036388">
    <property type="entry name" value="WH-like_DNA-bd_sf"/>
</dbReference>
<feature type="domain" description="RNA polymerase sigma factor 70 region 4 type 2" evidence="6">
    <location>
        <begin position="124"/>
        <end position="175"/>
    </location>
</feature>
<proteinExistence type="inferred from homology"/>